<comment type="caution">
    <text evidence="2">The sequence shown here is derived from an EMBL/GenBank/DDBJ whole genome shotgun (WGS) entry which is preliminary data.</text>
</comment>
<evidence type="ECO:0000259" key="1">
    <source>
        <dbReference type="Pfam" id="PF17931"/>
    </source>
</evidence>
<dbReference type="Gene3D" id="1.10.357.10">
    <property type="entry name" value="Tetracycline Repressor, domain 2"/>
    <property type="match status" value="1"/>
</dbReference>
<sequence length="223" mass="26626">MAKKQNTTTKKKSISKTNWISKYMDYVLEHEKHPKTVYKFTKENKAKEEDFYKHFGSFQALREEIWHQFHQKSIDLLEKSPETANFGSREKLLTFYFTFFEMLSLNRSYVLFVLQEEKDKLKSLAQLKGLRKDIKNFAKTLIQEDNEEKQTKILQKNESIFSEATWVQTMFLLKFWMDDSSAEFEKTDVAIEKSVNTVFDVFDNTPLDRVLDLGKFLYKERMA</sequence>
<evidence type="ECO:0000313" key="2">
    <source>
        <dbReference type="EMBL" id="TQD33977.1"/>
    </source>
</evidence>
<protein>
    <submittedName>
        <fullName evidence="2">TetR/AcrR family transcriptional regulator</fullName>
    </submittedName>
</protein>
<dbReference type="OrthoDB" id="977687at2"/>
<dbReference type="Pfam" id="PF17931">
    <property type="entry name" value="TetR_C_23"/>
    <property type="match status" value="1"/>
</dbReference>
<dbReference type="EMBL" id="VIAR01000015">
    <property type="protein sequence ID" value="TQD33977.1"/>
    <property type="molecule type" value="Genomic_DNA"/>
</dbReference>
<feature type="domain" description="Tetracyclin repressor-like C-terminal" evidence="1">
    <location>
        <begin position="91"/>
        <end position="217"/>
    </location>
</feature>
<evidence type="ECO:0000313" key="3">
    <source>
        <dbReference type="Proteomes" id="UP000317169"/>
    </source>
</evidence>
<dbReference type="RefSeq" id="WP_141422599.1">
    <property type="nucleotide sequence ID" value="NZ_VIAR01000015.1"/>
</dbReference>
<proteinExistence type="predicted"/>
<dbReference type="AlphaFoldDB" id="A0A507ZAI8"/>
<name>A0A507ZAI8_9FLAO</name>
<dbReference type="InterPro" id="IPR036271">
    <property type="entry name" value="Tet_transcr_reg_TetR-rel_C_sf"/>
</dbReference>
<accession>A0A507ZAI8</accession>
<dbReference type="Proteomes" id="UP000317169">
    <property type="component" value="Unassembled WGS sequence"/>
</dbReference>
<keyword evidence="3" id="KW-1185">Reference proteome</keyword>
<dbReference type="InterPro" id="IPR041673">
    <property type="entry name" value="TetR_C_23"/>
</dbReference>
<reference evidence="2 3" key="1">
    <citation type="submission" date="2019-06" db="EMBL/GenBank/DDBJ databases">
        <title>Flavibacter putida gen. nov., sp. nov., a novel marine bacterium of the family Flavobacteriaceae isolated from coastal seawater.</title>
        <authorList>
            <person name="Feng X."/>
        </authorList>
    </citation>
    <scope>NUCLEOTIDE SEQUENCE [LARGE SCALE GENOMIC DNA]</scope>
    <source>
        <strain evidence="2 3">PLHSN227</strain>
    </source>
</reference>
<gene>
    <name evidence="2" type="ORF">FKR84_12195</name>
</gene>
<organism evidence="2 3">
    <name type="scientific">Haloflavibacter putidus</name>
    <dbReference type="NCBI Taxonomy" id="2576776"/>
    <lineage>
        <taxon>Bacteria</taxon>
        <taxon>Pseudomonadati</taxon>
        <taxon>Bacteroidota</taxon>
        <taxon>Flavobacteriia</taxon>
        <taxon>Flavobacteriales</taxon>
        <taxon>Flavobacteriaceae</taxon>
        <taxon>Haloflavibacter</taxon>
    </lineage>
</organism>
<dbReference type="SUPFAM" id="SSF48498">
    <property type="entry name" value="Tetracyclin repressor-like, C-terminal domain"/>
    <property type="match status" value="1"/>
</dbReference>